<keyword evidence="3" id="KW-1185">Reference proteome</keyword>
<dbReference type="Proteomes" id="UP000326179">
    <property type="component" value="Chromosome"/>
</dbReference>
<accession>A0A5Q0L5M4</accession>
<proteinExistence type="predicted"/>
<dbReference type="EMBL" id="CP045643">
    <property type="protein sequence ID" value="QFZ72074.1"/>
    <property type="molecule type" value="Genomic_DNA"/>
</dbReference>
<dbReference type="AlphaFoldDB" id="A0A5Q0L5M4"/>
<organism evidence="2 3">
    <name type="scientific">Streptomyces fagopyri</name>
    <dbReference type="NCBI Taxonomy" id="2662397"/>
    <lineage>
        <taxon>Bacteria</taxon>
        <taxon>Bacillati</taxon>
        <taxon>Actinomycetota</taxon>
        <taxon>Actinomycetes</taxon>
        <taxon>Kitasatosporales</taxon>
        <taxon>Streptomycetaceae</taxon>
        <taxon>Streptomyces</taxon>
    </lineage>
</organism>
<dbReference type="KEGG" id="sfy:GFH48_01265"/>
<gene>
    <name evidence="2" type="ORF">GFH48_01265</name>
</gene>
<evidence type="ECO:0000256" key="1">
    <source>
        <dbReference type="SAM" id="MobiDB-lite"/>
    </source>
</evidence>
<evidence type="ECO:0000313" key="3">
    <source>
        <dbReference type="Proteomes" id="UP000326179"/>
    </source>
</evidence>
<feature type="region of interest" description="Disordered" evidence="1">
    <location>
        <begin position="58"/>
        <end position="84"/>
    </location>
</feature>
<evidence type="ECO:0000313" key="2">
    <source>
        <dbReference type="EMBL" id="QFZ72074.1"/>
    </source>
</evidence>
<protein>
    <submittedName>
        <fullName evidence="2">Uncharacterized protein</fullName>
    </submittedName>
</protein>
<feature type="compositionally biased region" description="Basic and acidic residues" evidence="1">
    <location>
        <begin position="66"/>
        <end position="75"/>
    </location>
</feature>
<reference evidence="2 3" key="1">
    <citation type="submission" date="2019-10" db="EMBL/GenBank/DDBJ databases">
        <title>A novel species.</title>
        <authorList>
            <person name="Gao J."/>
        </authorList>
    </citation>
    <scope>NUCLEOTIDE SEQUENCE [LARGE SCALE GENOMIC DNA]</scope>
    <source>
        <strain evidence="2 3">QMT-28</strain>
    </source>
</reference>
<name>A0A5Q0L5M4_9ACTN</name>
<sequence length="105" mass="10986">MTIGFPLFTVTRLKETPPSAAPAGTAVTPVNTATAPAATAVLLIAQPIVVFSIYKPSSPRTPDGTYAHRPEDHPQRPTVGQRRALRGCTRCGNGLITTAPPRPGS</sequence>